<keyword evidence="4 8" id="KW-1133">Transmembrane helix</keyword>
<accession>A0A7H0VF27</accession>
<keyword evidence="6 8" id="KW-0472">Membrane</keyword>
<evidence type="ECO:0000256" key="9">
    <source>
        <dbReference type="SAM" id="Phobius"/>
    </source>
</evidence>
<dbReference type="GO" id="GO:0005886">
    <property type="term" value="C:plasma membrane"/>
    <property type="evidence" value="ECO:0007669"/>
    <property type="project" value="TreeGrafter"/>
</dbReference>
<feature type="transmembrane region" description="Helical" evidence="9">
    <location>
        <begin position="56"/>
        <end position="77"/>
    </location>
</feature>
<dbReference type="InterPro" id="IPR046342">
    <property type="entry name" value="CBS_dom_sf"/>
</dbReference>
<dbReference type="InterPro" id="IPR005170">
    <property type="entry name" value="Transptr-assoc_dom"/>
</dbReference>
<evidence type="ECO:0000256" key="2">
    <source>
        <dbReference type="ARBA" id="ARBA00022692"/>
    </source>
</evidence>
<name>A0A7H0VF27_9FLAO</name>
<dbReference type="PROSITE" id="PS51371">
    <property type="entry name" value="CBS"/>
    <property type="match status" value="1"/>
</dbReference>
<feature type="transmembrane region" description="Helical" evidence="9">
    <location>
        <begin position="6"/>
        <end position="25"/>
    </location>
</feature>
<dbReference type="InterPro" id="IPR044751">
    <property type="entry name" value="Ion_transp-like_CBS"/>
</dbReference>
<dbReference type="InterPro" id="IPR036318">
    <property type="entry name" value="FAD-bd_PCMH-like_sf"/>
</dbReference>
<dbReference type="SUPFAM" id="SSF54631">
    <property type="entry name" value="CBS-domain pair"/>
    <property type="match status" value="1"/>
</dbReference>
<dbReference type="PANTHER" id="PTHR22777">
    <property type="entry name" value="HEMOLYSIN-RELATED"/>
    <property type="match status" value="1"/>
</dbReference>
<evidence type="ECO:0000256" key="4">
    <source>
        <dbReference type="ARBA" id="ARBA00022989"/>
    </source>
</evidence>
<dbReference type="Gene3D" id="3.10.580.10">
    <property type="entry name" value="CBS-domain"/>
    <property type="match status" value="1"/>
</dbReference>
<evidence type="ECO:0000256" key="7">
    <source>
        <dbReference type="PROSITE-ProRule" id="PRU00703"/>
    </source>
</evidence>
<protein>
    <submittedName>
        <fullName evidence="12">HlyC/CorC family transporter</fullName>
    </submittedName>
</protein>
<keyword evidence="13" id="KW-1185">Reference proteome</keyword>
<dbReference type="PROSITE" id="PS51846">
    <property type="entry name" value="CNNM"/>
    <property type="match status" value="1"/>
</dbReference>
<evidence type="ECO:0000259" key="10">
    <source>
        <dbReference type="PROSITE" id="PS51371"/>
    </source>
</evidence>
<dbReference type="Pfam" id="PF00571">
    <property type="entry name" value="CBS"/>
    <property type="match status" value="1"/>
</dbReference>
<dbReference type="KEGG" id="chyd:H4K34_00370"/>
<gene>
    <name evidence="12" type="ORF">H4K34_00370</name>
</gene>
<sequence>MEVALIIISTILASAFFSGVEIAFISSNRFHIELEQQKGTFIYRIIGYLVKNPSRFIAAMLVGNNIALVIYGLFMPLVLDPYLPLENAYLLLLVQTILSTIFILIFAEFLPKAIFSTNATSLLEFFALPSGFFYIVFAPIVWLMMGISNFVMKYILGTEEEEGQKAFNKVDLENYISERTEASDEQEDVDHEIQIFRNALDFSERKAREFMVPRTEIVAMDVEEPIGKLSEVFIDSNLSKILIHQGNVDNIIGYVHSFELFKKPEDIRSILRPVSFLPESMPAHETLNLLMRERRSIAVVLDEFGGTSGLVTIEDVVEEIFGEIDDEHDVEELLEQKVKEGEYLFSARQEIDYLNDKYNLKLPEDEAYNSLGGLIINHLESIPEKGEELRIDGFHLKMEEVSHSKIEIVRLRQTEDD</sequence>
<comment type="subcellular location">
    <subcellularLocation>
        <location evidence="1">Membrane</location>
        <topology evidence="1">Multi-pass membrane protein</topology>
    </subcellularLocation>
</comment>
<feature type="transmembrane region" description="Helical" evidence="9">
    <location>
        <begin position="89"/>
        <end position="110"/>
    </location>
</feature>
<keyword evidence="3" id="KW-0677">Repeat</keyword>
<evidence type="ECO:0000256" key="5">
    <source>
        <dbReference type="ARBA" id="ARBA00023122"/>
    </source>
</evidence>
<evidence type="ECO:0000256" key="3">
    <source>
        <dbReference type="ARBA" id="ARBA00022737"/>
    </source>
</evidence>
<proteinExistence type="predicted"/>
<dbReference type="CDD" id="cd04590">
    <property type="entry name" value="CBS_pair_CorC_HlyC_assoc"/>
    <property type="match status" value="1"/>
</dbReference>
<dbReference type="SMART" id="SM01091">
    <property type="entry name" value="CorC_HlyC"/>
    <property type="match status" value="1"/>
</dbReference>
<dbReference type="InterPro" id="IPR000644">
    <property type="entry name" value="CBS_dom"/>
</dbReference>
<organism evidence="12 13">
    <name type="scientific">Croceimicrobium hydrocarbonivorans</name>
    <dbReference type="NCBI Taxonomy" id="2761580"/>
    <lineage>
        <taxon>Bacteria</taxon>
        <taxon>Pseudomonadati</taxon>
        <taxon>Bacteroidota</taxon>
        <taxon>Flavobacteriia</taxon>
        <taxon>Flavobacteriales</taxon>
        <taxon>Owenweeksiaceae</taxon>
        <taxon>Croceimicrobium</taxon>
    </lineage>
</organism>
<feature type="transmembrane region" description="Helical" evidence="9">
    <location>
        <begin position="122"/>
        <end position="145"/>
    </location>
</feature>
<reference evidence="12 13" key="1">
    <citation type="submission" date="2020-08" db="EMBL/GenBank/DDBJ databases">
        <title>Croceimicrobium hydrocarbonivorans gen. nov., sp. nov., a novel marine bacterium isolated from a bacterial consortium that degrades polyethylene terephthalate.</title>
        <authorList>
            <person name="Liu R."/>
        </authorList>
    </citation>
    <scope>NUCLEOTIDE SEQUENCE [LARGE SCALE GENOMIC DNA]</scope>
    <source>
        <strain evidence="12 13">A20-9</strain>
    </source>
</reference>
<dbReference type="Gene3D" id="3.30.465.10">
    <property type="match status" value="1"/>
</dbReference>
<dbReference type="Proteomes" id="UP000516305">
    <property type="component" value="Chromosome"/>
</dbReference>
<feature type="domain" description="CNNM transmembrane" evidence="11">
    <location>
        <begin position="1"/>
        <end position="184"/>
    </location>
</feature>
<dbReference type="RefSeq" id="WP_210758852.1">
    <property type="nucleotide sequence ID" value="NZ_CP060139.1"/>
</dbReference>
<dbReference type="PANTHER" id="PTHR22777:SF17">
    <property type="entry name" value="UPF0053 PROTEIN SLL0260"/>
    <property type="match status" value="1"/>
</dbReference>
<evidence type="ECO:0000259" key="11">
    <source>
        <dbReference type="PROSITE" id="PS51846"/>
    </source>
</evidence>
<feature type="domain" description="CBS" evidence="10">
    <location>
        <begin position="270"/>
        <end position="327"/>
    </location>
</feature>
<dbReference type="AlphaFoldDB" id="A0A7H0VF27"/>
<evidence type="ECO:0000256" key="8">
    <source>
        <dbReference type="PROSITE-ProRule" id="PRU01193"/>
    </source>
</evidence>
<evidence type="ECO:0000256" key="1">
    <source>
        <dbReference type="ARBA" id="ARBA00004141"/>
    </source>
</evidence>
<dbReference type="EMBL" id="CP060139">
    <property type="protein sequence ID" value="QNR24325.1"/>
    <property type="molecule type" value="Genomic_DNA"/>
</dbReference>
<keyword evidence="5 7" id="KW-0129">CBS domain</keyword>
<dbReference type="Pfam" id="PF01595">
    <property type="entry name" value="CNNM"/>
    <property type="match status" value="1"/>
</dbReference>
<evidence type="ECO:0000256" key="6">
    <source>
        <dbReference type="ARBA" id="ARBA00023136"/>
    </source>
</evidence>
<keyword evidence="2 8" id="KW-0812">Transmembrane</keyword>
<dbReference type="Pfam" id="PF03471">
    <property type="entry name" value="CorC_HlyC"/>
    <property type="match status" value="1"/>
</dbReference>
<dbReference type="GO" id="GO:0050660">
    <property type="term" value="F:flavin adenine dinucleotide binding"/>
    <property type="evidence" value="ECO:0007669"/>
    <property type="project" value="InterPro"/>
</dbReference>
<evidence type="ECO:0000313" key="13">
    <source>
        <dbReference type="Proteomes" id="UP000516305"/>
    </source>
</evidence>
<dbReference type="InterPro" id="IPR002550">
    <property type="entry name" value="CNNM"/>
</dbReference>
<evidence type="ECO:0000313" key="12">
    <source>
        <dbReference type="EMBL" id="QNR24325.1"/>
    </source>
</evidence>
<dbReference type="SUPFAM" id="SSF56176">
    <property type="entry name" value="FAD-binding/transporter-associated domain-like"/>
    <property type="match status" value="1"/>
</dbReference>
<dbReference type="InterPro" id="IPR016169">
    <property type="entry name" value="FAD-bd_PCMH_sub2"/>
</dbReference>